<comment type="subcellular location">
    <subcellularLocation>
        <location evidence="1 7">Cell membrane</location>
        <topology evidence="1 7">Multi-pass membrane protein</topology>
    </subcellularLocation>
</comment>
<dbReference type="GeneID" id="90532358"/>
<evidence type="ECO:0000313" key="10">
    <source>
        <dbReference type="Proteomes" id="UP001524473"/>
    </source>
</evidence>
<evidence type="ECO:0000256" key="6">
    <source>
        <dbReference type="ARBA" id="ARBA00023136"/>
    </source>
</evidence>
<evidence type="ECO:0000256" key="3">
    <source>
        <dbReference type="ARBA" id="ARBA00022475"/>
    </source>
</evidence>
<evidence type="ECO:0000256" key="2">
    <source>
        <dbReference type="ARBA" id="ARBA00022448"/>
    </source>
</evidence>
<keyword evidence="2 7" id="KW-0813">Transport</keyword>
<organism evidence="9 10">
    <name type="scientific">Neglectibacter timonensis</name>
    <dbReference type="NCBI Taxonomy" id="1776382"/>
    <lineage>
        <taxon>Bacteria</taxon>
        <taxon>Bacillati</taxon>
        <taxon>Bacillota</taxon>
        <taxon>Clostridia</taxon>
        <taxon>Eubacteriales</taxon>
        <taxon>Oscillospiraceae</taxon>
        <taxon>Neglectibacter</taxon>
    </lineage>
</organism>
<feature type="transmembrane region" description="Helical" evidence="7">
    <location>
        <begin position="122"/>
        <end position="147"/>
    </location>
</feature>
<evidence type="ECO:0000256" key="7">
    <source>
        <dbReference type="RuleBase" id="RU363032"/>
    </source>
</evidence>
<comment type="similarity">
    <text evidence="7">Belongs to the binding-protein-dependent transport system permease family.</text>
</comment>
<evidence type="ECO:0000256" key="4">
    <source>
        <dbReference type="ARBA" id="ARBA00022692"/>
    </source>
</evidence>
<accession>A0ABT1RUK8</accession>
<evidence type="ECO:0000259" key="8">
    <source>
        <dbReference type="PROSITE" id="PS50928"/>
    </source>
</evidence>
<keyword evidence="6 7" id="KW-0472">Membrane</keyword>
<feature type="transmembrane region" description="Helical" evidence="7">
    <location>
        <begin position="48"/>
        <end position="67"/>
    </location>
</feature>
<dbReference type="PANTHER" id="PTHR43744:SF9">
    <property type="entry name" value="POLYGALACTURONAN_RHAMNOGALACTURONAN TRANSPORT SYSTEM PERMEASE PROTEIN YTCP"/>
    <property type="match status" value="1"/>
</dbReference>
<dbReference type="PROSITE" id="PS50928">
    <property type="entry name" value="ABC_TM1"/>
    <property type="match status" value="1"/>
</dbReference>
<evidence type="ECO:0000256" key="1">
    <source>
        <dbReference type="ARBA" id="ARBA00004651"/>
    </source>
</evidence>
<dbReference type="RefSeq" id="WP_242871091.1">
    <property type="nucleotide sequence ID" value="NZ_CABKVV010000013.1"/>
</dbReference>
<feature type="transmembrane region" description="Helical" evidence="7">
    <location>
        <begin position="79"/>
        <end position="101"/>
    </location>
</feature>
<dbReference type="Proteomes" id="UP001524473">
    <property type="component" value="Unassembled WGS sequence"/>
</dbReference>
<dbReference type="CDD" id="cd06261">
    <property type="entry name" value="TM_PBP2"/>
    <property type="match status" value="1"/>
</dbReference>
<proteinExistence type="inferred from homology"/>
<gene>
    <name evidence="9" type="ORF">NE695_00315</name>
</gene>
<dbReference type="EMBL" id="JANFZH010000001">
    <property type="protein sequence ID" value="MCQ4838354.1"/>
    <property type="molecule type" value="Genomic_DNA"/>
</dbReference>
<evidence type="ECO:0000313" key="9">
    <source>
        <dbReference type="EMBL" id="MCQ4838354.1"/>
    </source>
</evidence>
<keyword evidence="3" id="KW-1003">Cell membrane</keyword>
<evidence type="ECO:0000256" key="5">
    <source>
        <dbReference type="ARBA" id="ARBA00022989"/>
    </source>
</evidence>
<reference evidence="9 10" key="1">
    <citation type="submission" date="2022-06" db="EMBL/GenBank/DDBJ databases">
        <title>Isolation of gut microbiota from human fecal samples.</title>
        <authorList>
            <person name="Pamer E.G."/>
            <person name="Barat B."/>
            <person name="Waligurski E."/>
            <person name="Medina S."/>
            <person name="Paddock L."/>
            <person name="Mostad J."/>
        </authorList>
    </citation>
    <scope>NUCLEOTIDE SEQUENCE [LARGE SCALE GENOMIC DNA]</scope>
    <source>
        <strain evidence="9 10">DFI.9.73</strain>
    </source>
</reference>
<feature type="domain" description="ABC transmembrane type-1" evidence="8">
    <location>
        <begin position="13"/>
        <end position="215"/>
    </location>
</feature>
<name>A0ABT1RUK8_9FIRM</name>
<feature type="transmembrane region" description="Helical" evidence="7">
    <location>
        <begin position="12"/>
        <end position="36"/>
    </location>
</feature>
<keyword evidence="4 7" id="KW-0812">Transmembrane</keyword>
<protein>
    <submittedName>
        <fullName evidence="9">Carbohydrate ABC transporter permease</fullName>
    </submittedName>
</protein>
<dbReference type="Pfam" id="PF00528">
    <property type="entry name" value="BPD_transp_1"/>
    <property type="match status" value="1"/>
</dbReference>
<dbReference type="Gene3D" id="1.10.3720.10">
    <property type="entry name" value="MetI-like"/>
    <property type="match status" value="1"/>
</dbReference>
<dbReference type="InterPro" id="IPR035906">
    <property type="entry name" value="MetI-like_sf"/>
</dbReference>
<dbReference type="InterPro" id="IPR000515">
    <property type="entry name" value="MetI-like"/>
</dbReference>
<keyword evidence="5 7" id="KW-1133">Transmembrane helix</keyword>
<comment type="caution">
    <text evidence="9">The sequence shown here is derived from an EMBL/GenBank/DDBJ whole genome shotgun (WGS) entry which is preliminary data.</text>
</comment>
<feature type="transmembrane region" description="Helical" evidence="7">
    <location>
        <begin position="200"/>
        <end position="217"/>
    </location>
</feature>
<dbReference type="SUPFAM" id="SSF161098">
    <property type="entry name" value="MetI-like"/>
    <property type="match status" value="1"/>
</dbReference>
<keyword evidence="10" id="KW-1185">Reference proteome</keyword>
<dbReference type="PANTHER" id="PTHR43744">
    <property type="entry name" value="ABC TRANSPORTER PERMEASE PROTEIN MG189-RELATED-RELATED"/>
    <property type="match status" value="1"/>
</dbReference>
<sequence>MVFKNGGAIFQSYGISILITVVGTVLAVCITSMAAFTLANKSVQCRKGLSFFFFFTMIFNAGIVPWYMVCRTLGLVDNLASLIVPGLMFNAFNLFLVRNFMNGIPDSLLESAKLDGANEIVIAFRIYFPLSIPVLAAVTLFYALGYWNDWWNAIMLIDNNKLYPLQYFLFKLQSEIKMLRDLQMQSASAGVTLPSESVKMATVIVTIGPIIFLYPFLQKYFVKGLVIGGVKG</sequence>